<accession>A0ABV3QZE0</accession>
<dbReference type="InterPro" id="IPR013653">
    <property type="entry name" value="GCN5-like_dom"/>
</dbReference>
<evidence type="ECO:0000313" key="3">
    <source>
        <dbReference type="Proteomes" id="UP001556196"/>
    </source>
</evidence>
<reference evidence="2 3" key="1">
    <citation type="submission" date="2024-06" db="EMBL/GenBank/DDBJ databases">
        <authorList>
            <person name="Tuo L."/>
        </authorList>
    </citation>
    <scope>NUCLEOTIDE SEQUENCE [LARGE SCALE GENOMIC DNA]</scope>
    <source>
        <strain evidence="2 3">ZMM04-5</strain>
    </source>
</reference>
<dbReference type="RefSeq" id="WP_367723391.1">
    <property type="nucleotide sequence ID" value="NZ_JBFOCI010000002.1"/>
</dbReference>
<evidence type="ECO:0000259" key="1">
    <source>
        <dbReference type="PROSITE" id="PS51186"/>
    </source>
</evidence>
<organism evidence="2 3">
    <name type="scientific">Mesorhizobium marinum</name>
    <dbReference type="NCBI Taxonomy" id="3228790"/>
    <lineage>
        <taxon>Bacteria</taxon>
        <taxon>Pseudomonadati</taxon>
        <taxon>Pseudomonadota</taxon>
        <taxon>Alphaproteobacteria</taxon>
        <taxon>Hyphomicrobiales</taxon>
        <taxon>Phyllobacteriaceae</taxon>
        <taxon>Mesorhizobium</taxon>
    </lineage>
</organism>
<dbReference type="EC" id="2.3.1.-" evidence="2"/>
<feature type="domain" description="N-acetyltransferase" evidence="1">
    <location>
        <begin position="87"/>
        <end position="226"/>
    </location>
</feature>
<protein>
    <submittedName>
        <fullName evidence="2">GNAT family N-acetyltransferase</fullName>
        <ecNumber evidence="2">2.3.1.-</ecNumber>
    </submittedName>
</protein>
<comment type="caution">
    <text evidence="2">The sequence shown here is derived from an EMBL/GenBank/DDBJ whole genome shotgun (WGS) entry which is preliminary data.</text>
</comment>
<keyword evidence="2" id="KW-0012">Acyltransferase</keyword>
<dbReference type="CDD" id="cd04301">
    <property type="entry name" value="NAT_SF"/>
    <property type="match status" value="1"/>
</dbReference>
<evidence type="ECO:0000313" key="2">
    <source>
        <dbReference type="EMBL" id="MEW9806318.1"/>
    </source>
</evidence>
<dbReference type="Pfam" id="PF08445">
    <property type="entry name" value="FR47"/>
    <property type="match status" value="1"/>
</dbReference>
<proteinExistence type="predicted"/>
<sequence length="226" mass="24003">MNHVLDRPVWSALASRHAALATGSGPARRYRSPIHPFAATVDDSRESLAGLAGLASSGETLIILQADAFVAPPGFAVSMTADAVQMVATRDMAEVDDPRIEQLGEADAAEMLELATLTKPGPFTLKAQALGGFWGVREDGRLIAMAGERLKMDGLTEVSGVCTHPDFRGQGLGRLLTLYVAGRVSAMGEIPFLHTYAANATAIALYEKIGFALRTRMNVAALERLP</sequence>
<dbReference type="Proteomes" id="UP001556196">
    <property type="component" value="Unassembled WGS sequence"/>
</dbReference>
<dbReference type="PROSITE" id="PS51186">
    <property type="entry name" value="GNAT"/>
    <property type="match status" value="1"/>
</dbReference>
<dbReference type="EMBL" id="JBFOCI010000002">
    <property type="protein sequence ID" value="MEW9806318.1"/>
    <property type="molecule type" value="Genomic_DNA"/>
</dbReference>
<keyword evidence="3" id="KW-1185">Reference proteome</keyword>
<dbReference type="InterPro" id="IPR000182">
    <property type="entry name" value="GNAT_dom"/>
</dbReference>
<dbReference type="Gene3D" id="3.40.630.30">
    <property type="match status" value="1"/>
</dbReference>
<keyword evidence="2" id="KW-0808">Transferase</keyword>
<dbReference type="GO" id="GO:0016746">
    <property type="term" value="F:acyltransferase activity"/>
    <property type="evidence" value="ECO:0007669"/>
    <property type="project" value="UniProtKB-KW"/>
</dbReference>
<dbReference type="InterPro" id="IPR016181">
    <property type="entry name" value="Acyl_CoA_acyltransferase"/>
</dbReference>
<name>A0ABV3QZE0_9HYPH</name>
<gene>
    <name evidence="2" type="ORF">ABUE31_10010</name>
</gene>
<dbReference type="SUPFAM" id="SSF55729">
    <property type="entry name" value="Acyl-CoA N-acyltransferases (Nat)"/>
    <property type="match status" value="1"/>
</dbReference>